<dbReference type="EMBL" id="VSRR010001683">
    <property type="protein sequence ID" value="MPC27046.1"/>
    <property type="molecule type" value="Genomic_DNA"/>
</dbReference>
<reference evidence="1 2" key="1">
    <citation type="submission" date="2019-05" db="EMBL/GenBank/DDBJ databases">
        <title>Another draft genome of Portunus trituberculatus and its Hox gene families provides insights of decapod evolution.</title>
        <authorList>
            <person name="Jeong J.-H."/>
            <person name="Song I."/>
            <person name="Kim S."/>
            <person name="Choi T."/>
            <person name="Kim D."/>
            <person name="Ryu S."/>
            <person name="Kim W."/>
        </authorList>
    </citation>
    <scope>NUCLEOTIDE SEQUENCE [LARGE SCALE GENOMIC DNA]</scope>
    <source>
        <tissue evidence="1">Muscle</tissue>
    </source>
</reference>
<accession>A0A5B7E1M9</accession>
<dbReference type="AlphaFoldDB" id="A0A5B7E1M9"/>
<protein>
    <submittedName>
        <fullName evidence="1">Uncharacterized protein</fullName>
    </submittedName>
</protein>
<comment type="caution">
    <text evidence="1">The sequence shown here is derived from an EMBL/GenBank/DDBJ whole genome shotgun (WGS) entry which is preliminary data.</text>
</comment>
<sequence>MIISTIVSDSLTVTDNAICQQNWCVAYKQRSMFLNVKYWDLIMI</sequence>
<evidence type="ECO:0000313" key="1">
    <source>
        <dbReference type="EMBL" id="MPC27046.1"/>
    </source>
</evidence>
<name>A0A5B7E1M9_PORTR</name>
<gene>
    <name evidence="1" type="ORF">E2C01_020198</name>
</gene>
<evidence type="ECO:0000313" key="2">
    <source>
        <dbReference type="Proteomes" id="UP000324222"/>
    </source>
</evidence>
<dbReference type="Proteomes" id="UP000324222">
    <property type="component" value="Unassembled WGS sequence"/>
</dbReference>
<proteinExistence type="predicted"/>
<keyword evidence="2" id="KW-1185">Reference proteome</keyword>
<organism evidence="1 2">
    <name type="scientific">Portunus trituberculatus</name>
    <name type="common">Swimming crab</name>
    <name type="synonym">Neptunus trituberculatus</name>
    <dbReference type="NCBI Taxonomy" id="210409"/>
    <lineage>
        <taxon>Eukaryota</taxon>
        <taxon>Metazoa</taxon>
        <taxon>Ecdysozoa</taxon>
        <taxon>Arthropoda</taxon>
        <taxon>Crustacea</taxon>
        <taxon>Multicrustacea</taxon>
        <taxon>Malacostraca</taxon>
        <taxon>Eumalacostraca</taxon>
        <taxon>Eucarida</taxon>
        <taxon>Decapoda</taxon>
        <taxon>Pleocyemata</taxon>
        <taxon>Brachyura</taxon>
        <taxon>Eubrachyura</taxon>
        <taxon>Portunoidea</taxon>
        <taxon>Portunidae</taxon>
        <taxon>Portuninae</taxon>
        <taxon>Portunus</taxon>
    </lineage>
</organism>